<feature type="compositionally biased region" description="Low complexity" evidence="3">
    <location>
        <begin position="365"/>
        <end position="413"/>
    </location>
</feature>
<dbReference type="InterPro" id="IPR036236">
    <property type="entry name" value="Znf_C2H2_sf"/>
</dbReference>
<dbReference type="AlphaFoldDB" id="A0AAW0SM91"/>
<feature type="region of interest" description="Disordered" evidence="3">
    <location>
        <begin position="53"/>
        <end position="507"/>
    </location>
</feature>
<feature type="compositionally biased region" description="Polar residues" evidence="3">
    <location>
        <begin position="309"/>
        <end position="318"/>
    </location>
</feature>
<evidence type="ECO:0000256" key="1">
    <source>
        <dbReference type="PROSITE-ProRule" id="PRU00042"/>
    </source>
</evidence>
<dbReference type="Gene3D" id="3.30.160.60">
    <property type="entry name" value="Classic Zinc Finger"/>
    <property type="match status" value="1"/>
</dbReference>
<proteinExistence type="predicted"/>
<feature type="compositionally biased region" description="Low complexity" evidence="3">
    <location>
        <begin position="65"/>
        <end position="141"/>
    </location>
</feature>
<feature type="domain" description="C2H2-type" evidence="4">
    <location>
        <begin position="840"/>
        <end position="868"/>
    </location>
</feature>
<name>A0AAW0SM91_SCYPA</name>
<dbReference type="EMBL" id="JARAKH010000049">
    <property type="protein sequence ID" value="KAK8375827.1"/>
    <property type="molecule type" value="Genomic_DNA"/>
</dbReference>
<gene>
    <name evidence="5" type="ORF">O3P69_008521</name>
</gene>
<evidence type="ECO:0000256" key="3">
    <source>
        <dbReference type="SAM" id="MobiDB-lite"/>
    </source>
</evidence>
<feature type="compositionally biased region" description="Basic and acidic residues" evidence="3">
    <location>
        <begin position="432"/>
        <end position="444"/>
    </location>
</feature>
<keyword evidence="1" id="KW-0863">Zinc-finger</keyword>
<dbReference type="PANTHER" id="PTHR24216">
    <property type="entry name" value="PAXILLIN-RELATED"/>
    <property type="match status" value="1"/>
</dbReference>
<organism evidence="5 6">
    <name type="scientific">Scylla paramamosain</name>
    <name type="common">Mud crab</name>
    <dbReference type="NCBI Taxonomy" id="85552"/>
    <lineage>
        <taxon>Eukaryota</taxon>
        <taxon>Metazoa</taxon>
        <taxon>Ecdysozoa</taxon>
        <taxon>Arthropoda</taxon>
        <taxon>Crustacea</taxon>
        <taxon>Multicrustacea</taxon>
        <taxon>Malacostraca</taxon>
        <taxon>Eumalacostraca</taxon>
        <taxon>Eucarida</taxon>
        <taxon>Decapoda</taxon>
        <taxon>Pleocyemata</taxon>
        <taxon>Brachyura</taxon>
        <taxon>Eubrachyura</taxon>
        <taxon>Portunoidea</taxon>
        <taxon>Portunidae</taxon>
        <taxon>Portuninae</taxon>
        <taxon>Scylla</taxon>
    </lineage>
</organism>
<sequence>MQNNFTGPYGGSPGTGYPPELANRGGPGQQGYAQNLWYASGGARLDSKSGWNLWSNQVHQPPGFPQSYSPYSYSAPGQQPQKAQLSGQLQHSQSSQKPPQQGPAPLQHQPQPQASQPLHQSQLGHLQAQAPQLQQQSHPAQAPTPAPPTQQQPLPQSQPAPPQTQPPPSQPQPPPSQTQPPTSQSQPPPSQTQPPPSQTQPPPQQAQPPPQQAQSTPPQTQPTATQTPPQPQPTLTQPPLTQTHPQASQTQPPSHTQQPSPLPTPHSQNQLPPTHTQQPSPLPHQPSQTQQLSPLPQQSLPHAQQHSPLAQQSPFHTRQPSPLSQPPSLSIQPRPLSQQSALRAQSPSMQAQQSSPQTPQPPSLPSQQLPVPAKQSSQTQHPQSSPLGQSQQPPLSPPQLSQESPNPPCELQLHPPPHPPELEPQVTLPPEKQPKKELPKEEVVPQKPSPPEQQQQQQPEKPVKEPVSTVSKPVKTEETPSQKESQPVTNNTLPKKPVYKIGPKSKTLAAKQYSQIDDLDNYKCTITVHENGSVNGYGVQPTHPLAVKSNSSPGDSSDSEVNSEDGSPTFAQLRPAKRRRKSQTLEGVFIGPKRVKQARIVRERQERRNRSLQEQLRQTELEEEIQAIRIEKSSEEDGPLGNMLVQSSIILADSQMEEQDNVEQCIASIKAHQLGINSSDLNSDLENGDKLNASSPGQVAGKRSKRSHTSKVFHNDNSVIIKHLPPTVQKRKLRAKDFKWSHYIKSMRYWCSDCAHGFRNQREVASHTEDKCKWNCLYMLECYVIVKDAQYHAHYGPKVQELLEEYQVDGQHKCKTCGEIIARKADFLVHVDSHKDFMPWECTICGTRFKIRGSLKEHLRYTHMKGRVPCLKCNKVFPTSTLLRQHVK</sequence>
<keyword evidence="1" id="KW-0862">Zinc</keyword>
<keyword evidence="2" id="KW-0175">Coiled coil</keyword>
<keyword evidence="6" id="KW-1185">Reference proteome</keyword>
<reference evidence="5 6" key="1">
    <citation type="submission" date="2023-03" db="EMBL/GenBank/DDBJ databases">
        <title>High-quality genome of Scylla paramamosain provides insights in environmental adaptation.</title>
        <authorList>
            <person name="Zhang L."/>
        </authorList>
    </citation>
    <scope>NUCLEOTIDE SEQUENCE [LARGE SCALE GENOMIC DNA]</scope>
    <source>
        <strain evidence="5">LZ_2023a</strain>
        <tissue evidence="5">Muscle</tissue>
    </source>
</reference>
<keyword evidence="1" id="KW-0479">Metal-binding</keyword>
<feature type="region of interest" description="Disordered" evidence="3">
    <location>
        <begin position="1"/>
        <end position="33"/>
    </location>
</feature>
<dbReference type="SMART" id="SM00355">
    <property type="entry name" value="ZnF_C2H2"/>
    <property type="match status" value="3"/>
</dbReference>
<comment type="caution">
    <text evidence="5">The sequence shown here is derived from an EMBL/GenBank/DDBJ whole genome shotgun (WGS) entry which is preliminary data.</text>
</comment>
<evidence type="ECO:0000313" key="6">
    <source>
        <dbReference type="Proteomes" id="UP001487740"/>
    </source>
</evidence>
<dbReference type="Pfam" id="PF00096">
    <property type="entry name" value="zf-C2H2"/>
    <property type="match status" value="1"/>
</dbReference>
<dbReference type="PROSITE" id="PS50157">
    <property type="entry name" value="ZINC_FINGER_C2H2_2"/>
    <property type="match status" value="2"/>
</dbReference>
<dbReference type="PROSITE" id="PS00028">
    <property type="entry name" value="ZINC_FINGER_C2H2_1"/>
    <property type="match status" value="2"/>
</dbReference>
<feature type="compositionally biased region" description="Pro residues" evidence="3">
    <location>
        <begin position="142"/>
        <end position="178"/>
    </location>
</feature>
<dbReference type="Proteomes" id="UP001487740">
    <property type="component" value="Unassembled WGS sequence"/>
</dbReference>
<feature type="region of interest" description="Disordered" evidence="3">
    <location>
        <begin position="535"/>
        <end position="584"/>
    </location>
</feature>
<protein>
    <recommendedName>
        <fullName evidence="4">C2H2-type domain-containing protein</fullName>
    </recommendedName>
</protein>
<dbReference type="GO" id="GO:0008270">
    <property type="term" value="F:zinc ion binding"/>
    <property type="evidence" value="ECO:0007669"/>
    <property type="project" value="UniProtKB-KW"/>
</dbReference>
<feature type="domain" description="C2H2-type" evidence="4">
    <location>
        <begin position="812"/>
        <end position="839"/>
    </location>
</feature>
<dbReference type="InterPro" id="IPR013087">
    <property type="entry name" value="Znf_C2H2_type"/>
</dbReference>
<evidence type="ECO:0000256" key="2">
    <source>
        <dbReference type="SAM" id="Coils"/>
    </source>
</evidence>
<evidence type="ECO:0000259" key="4">
    <source>
        <dbReference type="PROSITE" id="PS50157"/>
    </source>
</evidence>
<feature type="region of interest" description="Disordered" evidence="3">
    <location>
        <begin position="680"/>
        <end position="709"/>
    </location>
</feature>
<feature type="compositionally biased region" description="Low complexity" evidence="3">
    <location>
        <begin position="212"/>
        <end position="308"/>
    </location>
</feature>
<feature type="compositionally biased region" description="Polar residues" evidence="3">
    <location>
        <begin position="482"/>
        <end position="493"/>
    </location>
</feature>
<dbReference type="PRINTS" id="PR01217">
    <property type="entry name" value="PRICHEXTENSN"/>
</dbReference>
<evidence type="ECO:0000313" key="5">
    <source>
        <dbReference type="EMBL" id="KAK8375827.1"/>
    </source>
</evidence>
<accession>A0AAW0SM91</accession>
<dbReference type="SUPFAM" id="SSF57667">
    <property type="entry name" value="beta-beta-alpha zinc fingers"/>
    <property type="match status" value="1"/>
</dbReference>
<feature type="compositionally biased region" description="Low complexity" evidence="3">
    <location>
        <begin position="319"/>
        <end position="357"/>
    </location>
</feature>
<feature type="compositionally biased region" description="Pro residues" evidence="3">
    <location>
        <begin position="186"/>
        <end position="211"/>
    </location>
</feature>
<feature type="coiled-coil region" evidence="2">
    <location>
        <begin position="595"/>
        <end position="622"/>
    </location>
</feature>